<proteinExistence type="predicted"/>
<accession>A0A1F4UDN6</accession>
<gene>
    <name evidence="1" type="ORF">A2Y85_03085</name>
</gene>
<evidence type="ECO:0000313" key="2">
    <source>
        <dbReference type="Proteomes" id="UP000177025"/>
    </source>
</evidence>
<name>A0A1F4UDN6_UNCW3</name>
<dbReference type="AlphaFoldDB" id="A0A1F4UDN6"/>
<dbReference type="Proteomes" id="UP000177025">
    <property type="component" value="Unassembled WGS sequence"/>
</dbReference>
<comment type="caution">
    <text evidence="1">The sequence shown here is derived from an EMBL/GenBank/DDBJ whole genome shotgun (WGS) entry which is preliminary data.</text>
</comment>
<organism evidence="1 2">
    <name type="scientific">candidate division WOR-3 bacterium RBG_13_43_14</name>
    <dbReference type="NCBI Taxonomy" id="1802590"/>
    <lineage>
        <taxon>Bacteria</taxon>
        <taxon>Bacteria division WOR-3</taxon>
    </lineage>
</organism>
<sequence>MLLLFFSALLINADASTLSEEYTITKGDYIAMQMNFYSAAAWGSLVEQTNTNVFAYYDPLSNRVYVELYGISDTPEAAQAVMSQFLNVIKGNFIPALKRWEGIELLANEFTIVYRNRTEEGHRKIFMWEDNKYKFPIGK</sequence>
<reference evidence="1 2" key="1">
    <citation type="journal article" date="2016" name="Nat. Commun.">
        <title>Thousands of microbial genomes shed light on interconnected biogeochemical processes in an aquifer system.</title>
        <authorList>
            <person name="Anantharaman K."/>
            <person name="Brown C.T."/>
            <person name="Hug L.A."/>
            <person name="Sharon I."/>
            <person name="Castelle C.J."/>
            <person name="Probst A.J."/>
            <person name="Thomas B.C."/>
            <person name="Singh A."/>
            <person name="Wilkins M.J."/>
            <person name="Karaoz U."/>
            <person name="Brodie E.L."/>
            <person name="Williams K.H."/>
            <person name="Hubbard S.S."/>
            <person name="Banfield J.F."/>
        </authorList>
    </citation>
    <scope>NUCLEOTIDE SEQUENCE [LARGE SCALE GENOMIC DNA]</scope>
</reference>
<evidence type="ECO:0000313" key="1">
    <source>
        <dbReference type="EMBL" id="OGC43027.1"/>
    </source>
</evidence>
<protein>
    <submittedName>
        <fullName evidence="1">Uncharacterized protein</fullName>
    </submittedName>
</protein>
<dbReference type="EMBL" id="MEUM01000040">
    <property type="protein sequence ID" value="OGC43027.1"/>
    <property type="molecule type" value="Genomic_DNA"/>
</dbReference>